<feature type="compositionally biased region" description="Basic and acidic residues" evidence="1">
    <location>
        <begin position="297"/>
        <end position="307"/>
    </location>
</feature>
<feature type="compositionally biased region" description="Polar residues" evidence="1">
    <location>
        <begin position="109"/>
        <end position="118"/>
    </location>
</feature>
<dbReference type="InterPro" id="IPR058348">
    <property type="entry name" value="DUF8035"/>
</dbReference>
<dbReference type="PANTHER" id="PTHR42081">
    <property type="entry name" value="ZINC FINGER PROTEIN DHHC DOMAIN CONTAINING PROTEIN"/>
    <property type="match status" value="1"/>
</dbReference>
<feature type="compositionally biased region" description="Basic and acidic residues" evidence="1">
    <location>
        <begin position="510"/>
        <end position="568"/>
    </location>
</feature>
<feature type="compositionally biased region" description="Basic and acidic residues" evidence="1">
    <location>
        <begin position="197"/>
        <end position="208"/>
    </location>
</feature>
<keyword evidence="4" id="KW-1185">Reference proteome</keyword>
<feature type="compositionally biased region" description="Basic and acidic residues" evidence="1">
    <location>
        <begin position="397"/>
        <end position="492"/>
    </location>
</feature>
<feature type="compositionally biased region" description="Low complexity" evidence="1">
    <location>
        <begin position="44"/>
        <end position="55"/>
    </location>
</feature>
<feature type="compositionally biased region" description="Basic and acidic residues" evidence="1">
    <location>
        <begin position="900"/>
        <end position="914"/>
    </location>
</feature>
<accession>A0A9W8YK37</accession>
<feature type="region of interest" description="Disordered" evidence="1">
    <location>
        <begin position="1"/>
        <end position="377"/>
    </location>
</feature>
<dbReference type="Pfam" id="PF26118">
    <property type="entry name" value="DUF8035"/>
    <property type="match status" value="1"/>
</dbReference>
<dbReference type="EMBL" id="JAPEVB010000006">
    <property type="protein sequence ID" value="KAJ4386809.1"/>
    <property type="molecule type" value="Genomic_DNA"/>
</dbReference>
<gene>
    <name evidence="3" type="ORF">N0V93_009707</name>
</gene>
<evidence type="ECO:0000313" key="4">
    <source>
        <dbReference type="Proteomes" id="UP001140453"/>
    </source>
</evidence>
<feature type="region of interest" description="Disordered" evidence="1">
    <location>
        <begin position="397"/>
        <end position="740"/>
    </location>
</feature>
<evidence type="ECO:0000256" key="1">
    <source>
        <dbReference type="SAM" id="MobiDB-lite"/>
    </source>
</evidence>
<evidence type="ECO:0000259" key="2">
    <source>
        <dbReference type="Pfam" id="PF26118"/>
    </source>
</evidence>
<feature type="compositionally biased region" description="Basic and acidic residues" evidence="1">
    <location>
        <begin position="368"/>
        <end position="377"/>
    </location>
</feature>
<feature type="compositionally biased region" description="Basic and acidic residues" evidence="1">
    <location>
        <begin position="148"/>
        <end position="166"/>
    </location>
</feature>
<organism evidence="3 4">
    <name type="scientific">Gnomoniopsis smithogilvyi</name>
    <dbReference type="NCBI Taxonomy" id="1191159"/>
    <lineage>
        <taxon>Eukaryota</taxon>
        <taxon>Fungi</taxon>
        <taxon>Dikarya</taxon>
        <taxon>Ascomycota</taxon>
        <taxon>Pezizomycotina</taxon>
        <taxon>Sordariomycetes</taxon>
        <taxon>Sordariomycetidae</taxon>
        <taxon>Diaporthales</taxon>
        <taxon>Gnomoniaceae</taxon>
        <taxon>Gnomoniopsis</taxon>
    </lineage>
</organism>
<feature type="compositionally biased region" description="Basic and acidic residues" evidence="1">
    <location>
        <begin position="252"/>
        <end position="269"/>
    </location>
</feature>
<dbReference type="Proteomes" id="UP001140453">
    <property type="component" value="Unassembled WGS sequence"/>
</dbReference>
<feature type="compositionally biased region" description="Basic and acidic residues" evidence="1">
    <location>
        <begin position="91"/>
        <end position="107"/>
    </location>
</feature>
<proteinExistence type="predicted"/>
<feature type="compositionally biased region" description="Polar residues" evidence="1">
    <location>
        <begin position="131"/>
        <end position="145"/>
    </location>
</feature>
<evidence type="ECO:0000313" key="3">
    <source>
        <dbReference type="EMBL" id="KAJ4386809.1"/>
    </source>
</evidence>
<feature type="compositionally biased region" description="Basic and acidic residues" evidence="1">
    <location>
        <begin position="278"/>
        <end position="288"/>
    </location>
</feature>
<dbReference type="OrthoDB" id="5418088at2759"/>
<feature type="compositionally biased region" description="Low complexity" evidence="1">
    <location>
        <begin position="76"/>
        <end position="90"/>
    </location>
</feature>
<dbReference type="PANTHER" id="PTHR42081:SF1">
    <property type="entry name" value="ZINC FINGER PROTEIN DHHC DOMAIN CONTAINING PROTEIN"/>
    <property type="match status" value="1"/>
</dbReference>
<feature type="compositionally biased region" description="Acidic residues" evidence="1">
    <location>
        <begin position="805"/>
        <end position="814"/>
    </location>
</feature>
<feature type="domain" description="DUF8035" evidence="2">
    <location>
        <begin position="740"/>
        <end position="792"/>
    </location>
</feature>
<feature type="compositionally biased region" description="Low complexity" evidence="1">
    <location>
        <begin position="7"/>
        <end position="17"/>
    </location>
</feature>
<sequence>MGDRYRYSSGRRSPVYGPGRTSAPNVTTYYGGDIHVTPSTRYVTSTTQSQPPSSSHHNHHHRRSSNSNQFSDWRGPPVSVAVPVTTTTYTVRKDPVTRSTSVREHSRNRASTLDSRSSAFEPAKRLPIIVTTRQAKETPSTQDGSYTPRRDGPSTHDRGRDHRDSDDYYAQPASSIRARSHTRPHASGSTNSTLDNEEIHRLRQRTNDGRLQPSWNEPRRERPTSLYASAPRQGVTSSDMGDSGYEYTKPSDLVRYDLDHDRRSSRDSYYRPTVPLNDVERRPYDGRARGPPPTTRGLDKVNRRVVEDPTAGIYDRPTVRMPVPVVPVPVPDRRSTQLDVPPSPIERRPSRNGPRPVSLYQEGSSRASRVDEPVFRESRAARDRDYYRDESVGRRGSIRLDGDKKKDPFVEDIGRDRDRRRDSRLDDRGREPRRHSDEELDRHARRQSRDYGRKDESSPIRPERKNVKDNSPRKEDVSREDDRDKEKFRDKVVTGLSLAAGAVGLGGVLSHKDKEAQDEKGSPKRREDDDNRRDNIEDRPKPRREPEERPRDNGDTSEPVKKSRKDRDLEDLEDTERNRRDAEAKLNGESNAKEHNSSSDESKPRRRQRASSAAFKPNDTASLMALKEQLKAKEESNKENEKVASKDPSPDRRSQHSPPREDDIDDPRSSKEDLRGREPMLSDDKQVRVVSPPRDKDDKKPIKGILKQPKPQFPEEPNPVREGVAPHKDDKTKGSVPPGARWTKISRKLVNPDALTIGKERFEVRDDFVIVLRVLSKEEIEAYTAATAQLREMRRKEYEERENSDRDDDDDDDDHERRRPHRSHRREPRDEDDDDRRRRDEKRDRDRDRDRDRGDRDEKPRSRRHHHEDDDEPRESREPRRLEYQVDDRDPLPHRRHREKEKEREREPVPVRND</sequence>
<feature type="compositionally biased region" description="Basic and acidic residues" evidence="1">
    <location>
        <begin position="628"/>
        <end position="701"/>
    </location>
</feature>
<name>A0A9W8YK37_9PEZI</name>
<feature type="compositionally biased region" description="Basic and acidic residues" evidence="1">
    <location>
        <begin position="724"/>
        <end position="733"/>
    </location>
</feature>
<feature type="compositionally biased region" description="Low complexity" evidence="1">
    <location>
        <begin position="493"/>
        <end position="502"/>
    </location>
</feature>
<protein>
    <recommendedName>
        <fullName evidence="2">DUF8035 domain-containing protein</fullName>
    </recommendedName>
</protein>
<dbReference type="AlphaFoldDB" id="A0A9W8YK37"/>
<feature type="compositionally biased region" description="Basic and acidic residues" evidence="1">
    <location>
        <begin position="874"/>
        <end position="893"/>
    </location>
</feature>
<reference evidence="3" key="1">
    <citation type="submission" date="2022-10" db="EMBL/GenBank/DDBJ databases">
        <title>Tapping the CABI collections for fungal endophytes: first genome assemblies for Collariella, Neodidymelliopsis, Ascochyta clinopodiicola, Didymella pomorum, Didymosphaeria variabile, Neocosmospora piperis and Neocucurbitaria cava.</title>
        <authorList>
            <person name="Hill R."/>
        </authorList>
    </citation>
    <scope>NUCLEOTIDE SEQUENCE</scope>
    <source>
        <strain evidence="3">IMI 355082</strain>
    </source>
</reference>
<feature type="compositionally biased region" description="Basic and acidic residues" evidence="1">
    <location>
        <begin position="794"/>
        <end position="804"/>
    </location>
</feature>
<feature type="compositionally biased region" description="Basic and acidic residues" evidence="1">
    <location>
        <begin position="575"/>
        <end position="603"/>
    </location>
</feature>
<comment type="caution">
    <text evidence="3">The sequence shown here is derived from an EMBL/GenBank/DDBJ whole genome shotgun (WGS) entry which is preliminary data.</text>
</comment>
<feature type="compositionally biased region" description="Basic and acidic residues" evidence="1">
    <location>
        <begin position="835"/>
        <end position="860"/>
    </location>
</feature>
<feature type="region of interest" description="Disordered" evidence="1">
    <location>
        <begin position="794"/>
        <end position="914"/>
    </location>
</feature>